<feature type="compositionally biased region" description="Basic and acidic residues" evidence="1">
    <location>
        <begin position="28"/>
        <end position="40"/>
    </location>
</feature>
<dbReference type="STRING" id="1267766.WYH_01589"/>
<evidence type="ECO:0000313" key="3">
    <source>
        <dbReference type="EMBL" id="AKH42626.1"/>
    </source>
</evidence>
<dbReference type="Pfam" id="PF18557">
    <property type="entry name" value="NepR"/>
    <property type="match status" value="1"/>
</dbReference>
<name>A0A0F7KTZ6_9SPHN</name>
<dbReference type="PATRIC" id="fig|1267766.3.peg.1597"/>
<protein>
    <recommendedName>
        <fullName evidence="2">Anti-sigma factor NepR domain-containing protein</fullName>
    </recommendedName>
</protein>
<dbReference type="InterPro" id="IPR041649">
    <property type="entry name" value="NepR"/>
</dbReference>
<accession>A0A0F7KTZ6</accession>
<evidence type="ECO:0000256" key="1">
    <source>
        <dbReference type="SAM" id="MobiDB-lite"/>
    </source>
</evidence>
<sequence length="90" mass="9975">MARAAAHVAQDINTRLPRAAISDHIADGKTLKRMTGEKKKVQPAKGKAGRDKDEQPEWAKGLKQLYDSVVDEPIPDSFKDLLSKLDDGHR</sequence>
<feature type="compositionally biased region" description="Basic and acidic residues" evidence="1">
    <location>
        <begin position="48"/>
        <end position="57"/>
    </location>
</feature>
<proteinExistence type="predicted"/>
<reference evidence="3" key="1">
    <citation type="submission" date="2015-05" db="EMBL/GenBank/DDBJ databases">
        <title>The complete genome of Altererythrobacter atlanticus strain 26DY36.</title>
        <authorList>
            <person name="Wu Y.-H."/>
            <person name="Cheng H."/>
            <person name="Wu X.-W."/>
        </authorList>
    </citation>
    <scope>NUCLEOTIDE SEQUENCE [LARGE SCALE GENOMIC DNA]</scope>
    <source>
        <strain evidence="3">26DY36</strain>
    </source>
</reference>
<dbReference type="Proteomes" id="UP000034392">
    <property type="component" value="Chromosome"/>
</dbReference>
<dbReference type="EMBL" id="CP011452">
    <property type="protein sequence ID" value="AKH42626.1"/>
    <property type="molecule type" value="Genomic_DNA"/>
</dbReference>
<feature type="domain" description="Anti-sigma factor NepR" evidence="2">
    <location>
        <begin position="55"/>
        <end position="87"/>
    </location>
</feature>
<evidence type="ECO:0000259" key="2">
    <source>
        <dbReference type="Pfam" id="PF18557"/>
    </source>
</evidence>
<organism evidence="3 4">
    <name type="scientific">Croceibacterium atlanticum</name>
    <dbReference type="NCBI Taxonomy" id="1267766"/>
    <lineage>
        <taxon>Bacteria</taxon>
        <taxon>Pseudomonadati</taxon>
        <taxon>Pseudomonadota</taxon>
        <taxon>Alphaproteobacteria</taxon>
        <taxon>Sphingomonadales</taxon>
        <taxon>Erythrobacteraceae</taxon>
        <taxon>Croceibacterium</taxon>
    </lineage>
</organism>
<evidence type="ECO:0000313" key="4">
    <source>
        <dbReference type="Proteomes" id="UP000034392"/>
    </source>
</evidence>
<dbReference type="KEGG" id="aay:WYH_01589"/>
<dbReference type="AlphaFoldDB" id="A0A0F7KTZ6"/>
<gene>
    <name evidence="3" type="ORF">WYH_01589</name>
</gene>
<feature type="region of interest" description="Disordered" evidence="1">
    <location>
        <begin position="28"/>
        <end position="59"/>
    </location>
</feature>
<keyword evidence="4" id="KW-1185">Reference proteome</keyword>